<accession>A0A8J7IRV0</accession>
<comment type="caution">
    <text evidence="9">The sequence shown here is derived from an EMBL/GenBank/DDBJ whole genome shotgun (WGS) entry which is preliminary data.</text>
</comment>
<dbReference type="GO" id="GO:0043565">
    <property type="term" value="F:sequence-specific DNA binding"/>
    <property type="evidence" value="ECO:0007669"/>
    <property type="project" value="InterPro"/>
</dbReference>
<dbReference type="GO" id="GO:0005524">
    <property type="term" value="F:ATP binding"/>
    <property type="evidence" value="ECO:0007669"/>
    <property type="project" value="UniProtKB-KW"/>
</dbReference>
<dbReference type="InterPro" id="IPR001789">
    <property type="entry name" value="Sig_transdc_resp-reg_receiver"/>
</dbReference>
<keyword evidence="5" id="KW-0804">Transcription</keyword>
<reference evidence="9" key="1">
    <citation type="submission" date="2020-12" db="EMBL/GenBank/DDBJ databases">
        <title>Geomonas sp. Red875, isolated from river sediment.</title>
        <authorList>
            <person name="Xu Z."/>
            <person name="Zhang Z."/>
            <person name="Masuda Y."/>
            <person name="Itoh H."/>
            <person name="Senoo K."/>
        </authorList>
    </citation>
    <scope>NUCLEOTIDE SEQUENCE</scope>
    <source>
        <strain evidence="9">Red875</strain>
    </source>
</reference>
<evidence type="ECO:0000256" key="6">
    <source>
        <dbReference type="PROSITE-ProRule" id="PRU00169"/>
    </source>
</evidence>
<proteinExistence type="predicted"/>
<dbReference type="PANTHER" id="PTHR32071:SF13">
    <property type="entry name" value="RESPONSE REGULATOR HSFA"/>
    <property type="match status" value="1"/>
</dbReference>
<dbReference type="PROSITE" id="PS50110">
    <property type="entry name" value="RESPONSE_REGULATORY"/>
    <property type="match status" value="1"/>
</dbReference>
<dbReference type="InterPro" id="IPR058031">
    <property type="entry name" value="AAA_lid_NorR"/>
</dbReference>
<dbReference type="Gene3D" id="1.10.8.60">
    <property type="match status" value="1"/>
</dbReference>
<evidence type="ECO:0000256" key="1">
    <source>
        <dbReference type="ARBA" id="ARBA00022741"/>
    </source>
</evidence>
<feature type="domain" description="Sigma-54 factor interaction" evidence="7">
    <location>
        <begin position="151"/>
        <end position="379"/>
    </location>
</feature>
<dbReference type="SUPFAM" id="SSF46689">
    <property type="entry name" value="Homeodomain-like"/>
    <property type="match status" value="1"/>
</dbReference>
<dbReference type="SMART" id="SM00382">
    <property type="entry name" value="AAA"/>
    <property type="match status" value="1"/>
</dbReference>
<gene>
    <name evidence="9" type="ORF">JFN93_13900</name>
</gene>
<dbReference type="EMBL" id="JAEMHM010000010">
    <property type="protein sequence ID" value="MBJ6725809.1"/>
    <property type="molecule type" value="Genomic_DNA"/>
</dbReference>
<dbReference type="SUPFAM" id="SSF52172">
    <property type="entry name" value="CheY-like"/>
    <property type="match status" value="1"/>
</dbReference>
<keyword evidence="6" id="KW-0597">Phosphoprotein</keyword>
<dbReference type="Gene3D" id="1.10.10.60">
    <property type="entry name" value="Homeodomain-like"/>
    <property type="match status" value="1"/>
</dbReference>
<dbReference type="Pfam" id="PF25601">
    <property type="entry name" value="AAA_lid_14"/>
    <property type="match status" value="1"/>
</dbReference>
<dbReference type="Proteomes" id="UP000636888">
    <property type="component" value="Unassembled WGS sequence"/>
</dbReference>
<dbReference type="Pfam" id="PF02954">
    <property type="entry name" value="HTH_8"/>
    <property type="match status" value="1"/>
</dbReference>
<dbReference type="SMART" id="SM00448">
    <property type="entry name" value="REC"/>
    <property type="match status" value="1"/>
</dbReference>
<dbReference type="FunFam" id="3.40.50.300:FF:000006">
    <property type="entry name" value="DNA-binding transcriptional regulator NtrC"/>
    <property type="match status" value="1"/>
</dbReference>
<dbReference type="PROSITE" id="PS00676">
    <property type="entry name" value="SIGMA54_INTERACT_2"/>
    <property type="match status" value="1"/>
</dbReference>
<evidence type="ECO:0000313" key="9">
    <source>
        <dbReference type="EMBL" id="MBJ6725809.1"/>
    </source>
</evidence>
<dbReference type="PROSITE" id="PS00688">
    <property type="entry name" value="SIGMA54_INTERACT_3"/>
    <property type="match status" value="1"/>
</dbReference>
<protein>
    <submittedName>
        <fullName evidence="9">Sigma-54-dependent Fis family transcriptional regulator</fullName>
    </submittedName>
</protein>
<dbReference type="InterPro" id="IPR003593">
    <property type="entry name" value="AAA+_ATPase"/>
</dbReference>
<dbReference type="InterPro" id="IPR011006">
    <property type="entry name" value="CheY-like_superfamily"/>
</dbReference>
<evidence type="ECO:0000256" key="4">
    <source>
        <dbReference type="ARBA" id="ARBA00023125"/>
    </source>
</evidence>
<organism evidence="9 10">
    <name type="scientific">Geomesophilobacter sediminis</name>
    <dbReference type="NCBI Taxonomy" id="2798584"/>
    <lineage>
        <taxon>Bacteria</taxon>
        <taxon>Pseudomonadati</taxon>
        <taxon>Thermodesulfobacteriota</taxon>
        <taxon>Desulfuromonadia</taxon>
        <taxon>Geobacterales</taxon>
        <taxon>Geobacteraceae</taxon>
        <taxon>Geomesophilobacter</taxon>
    </lineage>
</organism>
<dbReference type="GO" id="GO:0000160">
    <property type="term" value="P:phosphorelay signal transduction system"/>
    <property type="evidence" value="ECO:0007669"/>
    <property type="project" value="InterPro"/>
</dbReference>
<dbReference type="InterPro" id="IPR009057">
    <property type="entry name" value="Homeodomain-like_sf"/>
</dbReference>
<dbReference type="GO" id="GO:0006355">
    <property type="term" value="P:regulation of DNA-templated transcription"/>
    <property type="evidence" value="ECO:0007669"/>
    <property type="project" value="InterPro"/>
</dbReference>
<dbReference type="Gene3D" id="3.40.50.2300">
    <property type="match status" value="1"/>
</dbReference>
<dbReference type="PROSITE" id="PS00675">
    <property type="entry name" value="SIGMA54_INTERACT_1"/>
    <property type="match status" value="1"/>
</dbReference>
<dbReference type="RefSeq" id="WP_199384696.1">
    <property type="nucleotide sequence ID" value="NZ_JAEMHM010000010.1"/>
</dbReference>
<dbReference type="InterPro" id="IPR002197">
    <property type="entry name" value="HTH_Fis"/>
</dbReference>
<keyword evidence="10" id="KW-1185">Reference proteome</keyword>
<keyword evidence="3" id="KW-0805">Transcription regulation</keyword>
<name>A0A8J7IRV0_9BACT</name>
<keyword evidence="1" id="KW-0547">Nucleotide-binding</keyword>
<dbReference type="InterPro" id="IPR025662">
    <property type="entry name" value="Sigma_54_int_dom_ATP-bd_1"/>
</dbReference>
<evidence type="ECO:0000259" key="8">
    <source>
        <dbReference type="PROSITE" id="PS50110"/>
    </source>
</evidence>
<dbReference type="Gene3D" id="3.40.50.300">
    <property type="entry name" value="P-loop containing nucleotide triphosphate hydrolases"/>
    <property type="match status" value="1"/>
</dbReference>
<dbReference type="InterPro" id="IPR027417">
    <property type="entry name" value="P-loop_NTPase"/>
</dbReference>
<evidence type="ECO:0000256" key="5">
    <source>
        <dbReference type="ARBA" id="ARBA00023163"/>
    </source>
</evidence>
<dbReference type="InterPro" id="IPR025943">
    <property type="entry name" value="Sigma_54_int_dom_ATP-bd_2"/>
</dbReference>
<feature type="modified residue" description="4-aspartylphosphate" evidence="6">
    <location>
        <position position="56"/>
    </location>
</feature>
<sequence length="473" mass="51708">MISKKHVVLVDDEEHILATSKLYLVSAGLEDITTFSDSSRLLPLLASEQVSVVVLDLHMPSPSGLELLPKIVRDFPHIPVILVTADDDIETVVECVKMGAFDYLVKPVESGRLVSCVRKALEMRSMSSELTALKECLLTDKLKNPDAFASIVTQNKTMRGIFQYIEVVAGTRQPIMVTGETGAGKELIARAIHDLSGCSGEFVALNVAGLDDNMFSDTLFGHKKGAFTGADQAREGLITRAAGGTLFLDEIGDLNEFSQIKLLRLLQEGEYYPVGSDFIKKSNARIVLATNRDLQQLIAQGKFRNDLYYRLCAHRIHIPALRERIDDIPLLLDHFLGSAAASLNKKKPTPPPELAVLLSVYSFPGNIRELEALVFDAVVRHTSGILSMESFRAVIGDERLSAPAQGPAANAEDNPLVAMFGHFPTIDEVEEYMIREALKLAKGNQGIAGKLLGMGRQTLNKRLKGERMAATAA</sequence>
<dbReference type="Pfam" id="PF00158">
    <property type="entry name" value="Sigma54_activat"/>
    <property type="match status" value="1"/>
</dbReference>
<dbReference type="Pfam" id="PF00072">
    <property type="entry name" value="Response_reg"/>
    <property type="match status" value="1"/>
</dbReference>
<dbReference type="PROSITE" id="PS50045">
    <property type="entry name" value="SIGMA54_INTERACT_4"/>
    <property type="match status" value="1"/>
</dbReference>
<keyword evidence="2" id="KW-0067">ATP-binding</keyword>
<dbReference type="InterPro" id="IPR002078">
    <property type="entry name" value="Sigma_54_int"/>
</dbReference>
<evidence type="ECO:0000256" key="2">
    <source>
        <dbReference type="ARBA" id="ARBA00022840"/>
    </source>
</evidence>
<dbReference type="AlphaFoldDB" id="A0A8J7IRV0"/>
<dbReference type="InterPro" id="IPR025944">
    <property type="entry name" value="Sigma_54_int_dom_CS"/>
</dbReference>
<dbReference type="PANTHER" id="PTHR32071">
    <property type="entry name" value="TRANSCRIPTIONAL REGULATORY PROTEIN"/>
    <property type="match status" value="1"/>
</dbReference>
<evidence type="ECO:0000313" key="10">
    <source>
        <dbReference type="Proteomes" id="UP000636888"/>
    </source>
</evidence>
<dbReference type="SUPFAM" id="SSF52540">
    <property type="entry name" value="P-loop containing nucleoside triphosphate hydrolases"/>
    <property type="match status" value="1"/>
</dbReference>
<keyword evidence="4" id="KW-0238">DNA-binding</keyword>
<dbReference type="CDD" id="cd00009">
    <property type="entry name" value="AAA"/>
    <property type="match status" value="1"/>
</dbReference>
<evidence type="ECO:0000259" key="7">
    <source>
        <dbReference type="PROSITE" id="PS50045"/>
    </source>
</evidence>
<evidence type="ECO:0000256" key="3">
    <source>
        <dbReference type="ARBA" id="ARBA00023015"/>
    </source>
</evidence>
<feature type="domain" description="Response regulatory" evidence="8">
    <location>
        <begin position="6"/>
        <end position="121"/>
    </location>
</feature>